<reference evidence="1" key="1">
    <citation type="submission" date="2014-12" db="EMBL/GenBank/DDBJ databases">
        <title>Insight into the proteome of Arion vulgaris.</title>
        <authorList>
            <person name="Aradska J."/>
            <person name="Bulat T."/>
            <person name="Smidak R."/>
            <person name="Sarate P."/>
            <person name="Gangsoo J."/>
            <person name="Sialana F."/>
            <person name="Bilban M."/>
            <person name="Lubec G."/>
        </authorList>
    </citation>
    <scope>NUCLEOTIDE SEQUENCE</scope>
    <source>
        <tissue evidence="1">Skin</tissue>
    </source>
</reference>
<protein>
    <submittedName>
        <fullName evidence="1">Uncharacterized protein</fullName>
    </submittedName>
</protein>
<name>A0A0B7A3D8_9EUPU</name>
<accession>A0A0B7A3D8</accession>
<gene>
    <name evidence="1" type="primary">ORF91168</name>
</gene>
<proteinExistence type="predicted"/>
<evidence type="ECO:0000313" key="1">
    <source>
        <dbReference type="EMBL" id="CEK74460.1"/>
    </source>
</evidence>
<sequence length="84" mass="9947">ERERERQRERERDRECKTSSCKVDDNTSLHYLLSIMVPVDSDRLLFVSFLMFTLLTLHAGELADCVLELSLDVYFLPTSYWRTS</sequence>
<dbReference type="EMBL" id="HACG01027595">
    <property type="protein sequence ID" value="CEK74460.1"/>
    <property type="molecule type" value="Transcribed_RNA"/>
</dbReference>
<dbReference type="AlphaFoldDB" id="A0A0B7A3D8"/>
<organism evidence="1">
    <name type="scientific">Arion vulgaris</name>
    <dbReference type="NCBI Taxonomy" id="1028688"/>
    <lineage>
        <taxon>Eukaryota</taxon>
        <taxon>Metazoa</taxon>
        <taxon>Spiralia</taxon>
        <taxon>Lophotrochozoa</taxon>
        <taxon>Mollusca</taxon>
        <taxon>Gastropoda</taxon>
        <taxon>Heterobranchia</taxon>
        <taxon>Euthyneura</taxon>
        <taxon>Panpulmonata</taxon>
        <taxon>Eupulmonata</taxon>
        <taxon>Stylommatophora</taxon>
        <taxon>Helicina</taxon>
        <taxon>Arionoidea</taxon>
        <taxon>Arionidae</taxon>
        <taxon>Arion</taxon>
    </lineage>
</organism>
<feature type="non-terminal residue" evidence="1">
    <location>
        <position position="1"/>
    </location>
</feature>